<keyword evidence="5" id="KW-1185">Reference proteome</keyword>
<keyword evidence="2" id="KW-0732">Signal</keyword>
<sequence>MKTFALVVLAFSACSIAFARPNTQNADQCGAVDITKLTKRYIPVQKSDVTCEICLDLVLIAETYAECEEAIVEHHMEAYCKDHIKNKASQQLCVLMIDDIAHTVIEDTDENPTAVCKKTVHKECPYNN</sequence>
<accession>A0A8R1DTT3</accession>
<dbReference type="AlphaFoldDB" id="A0A8R1DTT3"/>
<evidence type="ECO:0000313" key="5">
    <source>
        <dbReference type="Proteomes" id="UP000005237"/>
    </source>
</evidence>
<reference evidence="4" key="2">
    <citation type="submission" date="2022-06" db="UniProtKB">
        <authorList>
            <consortium name="EnsemblMetazoa"/>
        </authorList>
    </citation>
    <scope>IDENTIFICATION</scope>
    <source>
        <strain evidence="4">DF5081</strain>
    </source>
</reference>
<organism evidence="4 5">
    <name type="scientific">Caenorhabditis japonica</name>
    <dbReference type="NCBI Taxonomy" id="281687"/>
    <lineage>
        <taxon>Eukaryota</taxon>
        <taxon>Metazoa</taxon>
        <taxon>Ecdysozoa</taxon>
        <taxon>Nematoda</taxon>
        <taxon>Chromadorea</taxon>
        <taxon>Rhabditida</taxon>
        <taxon>Rhabditina</taxon>
        <taxon>Rhabditomorpha</taxon>
        <taxon>Rhabditoidea</taxon>
        <taxon>Rhabditidae</taxon>
        <taxon>Peloderinae</taxon>
        <taxon>Caenorhabditis</taxon>
    </lineage>
</organism>
<evidence type="ECO:0000256" key="2">
    <source>
        <dbReference type="SAM" id="SignalP"/>
    </source>
</evidence>
<protein>
    <submittedName>
        <fullName evidence="4">Saposin B-type domain-containing protein</fullName>
    </submittedName>
</protein>
<dbReference type="EnsemblMetazoa" id="CJA12023.1">
    <property type="protein sequence ID" value="CJA12023.1"/>
    <property type="gene ID" value="WBGene00131227"/>
</dbReference>
<dbReference type="InterPro" id="IPR008139">
    <property type="entry name" value="SaposinB_dom"/>
</dbReference>
<keyword evidence="1" id="KW-1015">Disulfide bond</keyword>
<feature type="signal peptide" evidence="2">
    <location>
        <begin position="1"/>
        <end position="19"/>
    </location>
</feature>
<evidence type="ECO:0000256" key="1">
    <source>
        <dbReference type="ARBA" id="ARBA00023157"/>
    </source>
</evidence>
<dbReference type="Proteomes" id="UP000005237">
    <property type="component" value="Unassembled WGS sequence"/>
</dbReference>
<reference evidence="5" key="1">
    <citation type="submission" date="2010-08" db="EMBL/GenBank/DDBJ databases">
        <authorList>
            <consortium name="Caenorhabditis japonica Sequencing Consortium"/>
            <person name="Wilson R.K."/>
        </authorList>
    </citation>
    <scope>NUCLEOTIDE SEQUENCE [LARGE SCALE GENOMIC DNA]</scope>
    <source>
        <strain evidence="5">DF5081</strain>
    </source>
</reference>
<proteinExistence type="predicted"/>
<name>A0A8R1DTT3_CAEJA</name>
<feature type="chain" id="PRO_5035785322" evidence="2">
    <location>
        <begin position="20"/>
        <end position="128"/>
    </location>
</feature>
<dbReference type="SMART" id="SM00741">
    <property type="entry name" value="SapB"/>
    <property type="match status" value="1"/>
</dbReference>
<feature type="domain" description="Saposin B-type" evidence="3">
    <location>
        <begin position="49"/>
        <end position="124"/>
    </location>
</feature>
<dbReference type="OMA" id="CEICLDL"/>
<evidence type="ECO:0000259" key="3">
    <source>
        <dbReference type="SMART" id="SM00741"/>
    </source>
</evidence>
<evidence type="ECO:0000313" key="4">
    <source>
        <dbReference type="EnsemblMetazoa" id="CJA12023.1"/>
    </source>
</evidence>